<evidence type="ECO:0000313" key="2">
    <source>
        <dbReference type="EMBL" id="MDP9796263.1"/>
    </source>
</evidence>
<feature type="region of interest" description="Disordered" evidence="1">
    <location>
        <begin position="532"/>
        <end position="605"/>
    </location>
</feature>
<gene>
    <name evidence="2" type="ORF">J2S43_004775</name>
</gene>
<dbReference type="RefSeq" id="WP_306832705.1">
    <property type="nucleotide sequence ID" value="NZ_JAUSRA010000001.1"/>
</dbReference>
<feature type="compositionally biased region" description="Basic and acidic residues" evidence="1">
    <location>
        <begin position="309"/>
        <end position="326"/>
    </location>
</feature>
<dbReference type="EMBL" id="JAUSRA010000001">
    <property type="protein sequence ID" value="MDP9796263.1"/>
    <property type="molecule type" value="Genomic_DNA"/>
</dbReference>
<feature type="compositionally biased region" description="Low complexity" evidence="1">
    <location>
        <begin position="184"/>
        <end position="194"/>
    </location>
</feature>
<feature type="compositionally biased region" description="Low complexity" evidence="1">
    <location>
        <begin position="543"/>
        <end position="554"/>
    </location>
</feature>
<feature type="compositionally biased region" description="Low complexity" evidence="1">
    <location>
        <begin position="378"/>
        <end position="401"/>
    </location>
</feature>
<evidence type="ECO:0000313" key="3">
    <source>
        <dbReference type="Proteomes" id="UP001240984"/>
    </source>
</evidence>
<evidence type="ECO:0000256" key="1">
    <source>
        <dbReference type="SAM" id="MobiDB-lite"/>
    </source>
</evidence>
<organism evidence="2 3">
    <name type="scientific">Catenuloplanes nepalensis</name>
    <dbReference type="NCBI Taxonomy" id="587533"/>
    <lineage>
        <taxon>Bacteria</taxon>
        <taxon>Bacillati</taxon>
        <taxon>Actinomycetota</taxon>
        <taxon>Actinomycetes</taxon>
        <taxon>Micromonosporales</taxon>
        <taxon>Micromonosporaceae</taxon>
        <taxon>Catenuloplanes</taxon>
    </lineage>
</organism>
<dbReference type="Gene3D" id="2.60.260.20">
    <property type="entry name" value="Urease metallochaperone UreE, N-terminal domain"/>
    <property type="match status" value="1"/>
</dbReference>
<comment type="caution">
    <text evidence="2">The sequence shown here is derived from an EMBL/GenBank/DDBJ whole genome shotgun (WGS) entry which is preliminary data.</text>
</comment>
<proteinExistence type="predicted"/>
<feature type="compositionally biased region" description="Low complexity" evidence="1">
    <location>
        <begin position="202"/>
        <end position="212"/>
    </location>
</feature>
<feature type="compositionally biased region" description="Pro residues" evidence="1">
    <location>
        <begin position="471"/>
        <end position="482"/>
    </location>
</feature>
<sequence length="938" mass="92429">MARDSGSGLPSGGSDIVTVELTAAEAASGTTKTIALPPDGRLIAINLPAGIGDGAILRLPRNDAASTDGPPELTIHVQVTSDDPTSVIPLPTPYDQTKPIAVPATGDDEKTTVLPTGQDRTAVVPAPDSDADERTTVIATDGGATPPALADEDRTAVISTGTPTAADEDRTTVIPAGATPPAPAVAETPASATTADDDRTTDIPTRTTPAAADGDRTTVIPATDPASTPATTADDDRTTVIPAPATASGAGGDGPATTGVASDEDRTAVIPTGATPAGPAGESPASATTADHDRTTVLPAAAEQTSSPAEEKASPTAEEKAEEGDRTGSGIAPATLAAGAAGAVAGAAAGAAAASSARPDDTAAQPATPFNAETTQHVPADATSAPADAAPVPAAADATPPGYTLPGGTAPDTASEAAGAAIPPTSGAPSTAYPPTPAPGYTPAPGAPAQSYPPVPGTPGYPPVSGAPAQSYPPAPGTPGYPPVSGAPAGGYQPVSGGPAQSYPPAPGYPPVSGGPAAPGYPASGVPGSGAPAGYPPVPGTPGYPQTPNTAGAPGYPPPGTPGYPTSGVPAPGYPTSGVPASGVPGAQAWGQPPQSGAPAWGQPGAYPLGAPGGYAVPPQQKPKRSTGLIVGAAVLVVLLCAGVVAVPWLLNSGEPDPDPTGGGPGPAATTQAPVAMTPGQYQAVLSALDGDVQPAWDAMNRATKPDALSSAADDLGEMLGLQADELARVTPPEDVADEHNLLVEALNALSTDVLDASLSAEGSALCTGSSAVNLVSRSDGGADLRDAATALSSADLKVGGWMPKALKEESRRPPNGNYYRRIQGGLGELKVDNGGDHDALINLVKNGQTRPEVSFYVQAKSNFTASSIHDGAYTIYVTTGTDFDGTRFNRDCDFSKFDEAITYETTNNQYTIWEISLEASVGGNASTSDVPPGSFPE</sequence>
<feature type="compositionally biased region" description="Low complexity" evidence="1">
    <location>
        <begin position="332"/>
        <end position="357"/>
    </location>
</feature>
<feature type="region of interest" description="Disordered" evidence="1">
    <location>
        <begin position="92"/>
        <end position="114"/>
    </location>
</feature>
<protein>
    <submittedName>
        <fullName evidence="2">Uncharacterized protein</fullName>
    </submittedName>
</protein>
<feature type="region of interest" description="Disordered" evidence="1">
    <location>
        <begin position="173"/>
        <end position="511"/>
    </location>
</feature>
<feature type="compositionally biased region" description="Low complexity" evidence="1">
    <location>
        <begin position="221"/>
        <end position="232"/>
    </location>
</feature>
<dbReference type="Proteomes" id="UP001240984">
    <property type="component" value="Unassembled WGS sequence"/>
</dbReference>
<reference evidence="2 3" key="1">
    <citation type="submission" date="2023-07" db="EMBL/GenBank/DDBJ databases">
        <title>Sequencing the genomes of 1000 actinobacteria strains.</title>
        <authorList>
            <person name="Klenk H.-P."/>
        </authorList>
    </citation>
    <scope>NUCLEOTIDE SEQUENCE [LARGE SCALE GENOMIC DNA]</scope>
    <source>
        <strain evidence="2 3">DSM 44710</strain>
    </source>
</reference>
<feature type="compositionally biased region" description="Pro residues" evidence="1">
    <location>
        <begin position="432"/>
        <end position="462"/>
    </location>
</feature>
<keyword evidence="3" id="KW-1185">Reference proteome</keyword>
<accession>A0ABT9MYC9</accession>
<name>A0ABT9MYC9_9ACTN</name>
<feature type="compositionally biased region" description="Low complexity" evidence="1">
    <location>
        <begin position="271"/>
        <end position="288"/>
    </location>
</feature>